<dbReference type="RefSeq" id="WP_139724426.1">
    <property type="nucleotide sequence ID" value="NZ_VDCW01000007.1"/>
</dbReference>
<dbReference type="InterPro" id="IPR000182">
    <property type="entry name" value="GNAT_dom"/>
</dbReference>
<dbReference type="AlphaFoldDB" id="A0AAX2V0P2"/>
<gene>
    <name evidence="2" type="ORF">FBF48_06750</name>
</gene>
<dbReference type="Gene3D" id="3.40.630.30">
    <property type="match status" value="1"/>
</dbReference>
<protein>
    <submittedName>
        <fullName evidence="2">GNAT family N-acetyltransferase</fullName>
    </submittedName>
</protein>
<comment type="caution">
    <text evidence="2">The sequence shown here is derived from an EMBL/GenBank/DDBJ whole genome shotgun (WGS) entry which is preliminary data.</text>
</comment>
<feature type="domain" description="N-acetyltransferase" evidence="1">
    <location>
        <begin position="105"/>
        <end position="162"/>
    </location>
</feature>
<dbReference type="InterPro" id="IPR016181">
    <property type="entry name" value="Acyl_CoA_acyltransferase"/>
</dbReference>
<dbReference type="Proteomes" id="UP000308186">
    <property type="component" value="Unassembled WGS sequence"/>
</dbReference>
<dbReference type="Pfam" id="PF13673">
    <property type="entry name" value="Acetyltransf_10"/>
    <property type="match status" value="1"/>
</dbReference>
<dbReference type="GO" id="GO:0016747">
    <property type="term" value="F:acyltransferase activity, transferring groups other than amino-acyl groups"/>
    <property type="evidence" value="ECO:0007669"/>
    <property type="project" value="InterPro"/>
</dbReference>
<evidence type="ECO:0000313" key="2">
    <source>
        <dbReference type="EMBL" id="TNF67061.1"/>
    </source>
</evidence>
<sequence>MLNHKVLKHHDISKEEFENLVGQFKVVDSHKELKKFLIEDAYSRADAKESDGLLFVKSQEAISGYLYYSRKCLTDTTFYAELMTYFEEDSSSDELQIEQEVFAYEVEYLCVDFYMQKKGIGTALMTYFLENIFKKDDQSVFVELTAIKSAVKFYEKFNFSTDFEQPDASMTYMLRSD</sequence>
<evidence type="ECO:0000259" key="1">
    <source>
        <dbReference type="Pfam" id="PF13673"/>
    </source>
</evidence>
<proteinExistence type="predicted"/>
<name>A0AAX2V0P2_STRSL</name>
<dbReference type="SUPFAM" id="SSF55729">
    <property type="entry name" value="Acyl-CoA N-acyltransferases (Nat)"/>
    <property type="match status" value="1"/>
</dbReference>
<reference evidence="2 3" key="1">
    <citation type="submission" date="2019-06" db="EMBL/GenBank/DDBJ databases">
        <title>Genome Announcement To Ensure Probiotic Safety of Streptococcus salivarius UBSS01.</title>
        <authorList>
            <person name="Sulthana A."/>
            <person name="Lakshmi S.G."/>
            <person name="Madempudi R.S."/>
        </authorList>
    </citation>
    <scope>NUCLEOTIDE SEQUENCE [LARGE SCALE GENOMIC DNA]</scope>
    <source>
        <strain evidence="2 3">UBSS01</strain>
    </source>
</reference>
<evidence type="ECO:0000313" key="3">
    <source>
        <dbReference type="Proteomes" id="UP000308186"/>
    </source>
</evidence>
<accession>A0AAX2V0P2</accession>
<organism evidence="2 3">
    <name type="scientific">Streptococcus salivarius</name>
    <dbReference type="NCBI Taxonomy" id="1304"/>
    <lineage>
        <taxon>Bacteria</taxon>
        <taxon>Bacillati</taxon>
        <taxon>Bacillota</taxon>
        <taxon>Bacilli</taxon>
        <taxon>Lactobacillales</taxon>
        <taxon>Streptococcaceae</taxon>
        <taxon>Streptococcus</taxon>
    </lineage>
</organism>
<dbReference type="EMBL" id="VDCW01000007">
    <property type="protein sequence ID" value="TNF67061.1"/>
    <property type="molecule type" value="Genomic_DNA"/>
</dbReference>